<gene>
    <name evidence="9" type="ORF">FPE_LOCUS18547</name>
</gene>
<evidence type="ECO:0000256" key="3">
    <source>
        <dbReference type="ARBA" id="ARBA00022692"/>
    </source>
</evidence>
<accession>A0AAD2DX95</accession>
<dbReference type="Pfam" id="PF13668">
    <property type="entry name" value="Ferritin_2"/>
    <property type="match status" value="1"/>
</dbReference>
<keyword evidence="8" id="KW-0732">Signal</keyword>
<evidence type="ECO:0000313" key="9">
    <source>
        <dbReference type="EMBL" id="CAI9771117.1"/>
    </source>
</evidence>
<feature type="signal peptide" evidence="8">
    <location>
        <begin position="1"/>
        <end position="28"/>
    </location>
</feature>
<feature type="transmembrane region" description="Helical" evidence="7">
    <location>
        <begin position="428"/>
        <end position="448"/>
    </location>
</feature>
<organism evidence="9 10">
    <name type="scientific">Fraxinus pennsylvanica</name>
    <dbReference type="NCBI Taxonomy" id="56036"/>
    <lineage>
        <taxon>Eukaryota</taxon>
        <taxon>Viridiplantae</taxon>
        <taxon>Streptophyta</taxon>
        <taxon>Embryophyta</taxon>
        <taxon>Tracheophyta</taxon>
        <taxon>Spermatophyta</taxon>
        <taxon>Magnoliopsida</taxon>
        <taxon>eudicotyledons</taxon>
        <taxon>Gunneridae</taxon>
        <taxon>Pentapetalae</taxon>
        <taxon>asterids</taxon>
        <taxon>lamiids</taxon>
        <taxon>Lamiales</taxon>
        <taxon>Oleaceae</taxon>
        <taxon>Oleeae</taxon>
        <taxon>Fraxinus</taxon>
    </lineage>
</organism>
<feature type="transmembrane region" description="Helical" evidence="7">
    <location>
        <begin position="155"/>
        <end position="175"/>
    </location>
</feature>
<dbReference type="EMBL" id="OU503046">
    <property type="protein sequence ID" value="CAI9771117.1"/>
    <property type="molecule type" value="Genomic_DNA"/>
</dbReference>
<dbReference type="Proteomes" id="UP000834106">
    <property type="component" value="Chromosome 11"/>
</dbReference>
<protein>
    <recommendedName>
        <fullName evidence="11">Desiccation-related protein PCC13-62</fullName>
    </recommendedName>
</protein>
<evidence type="ECO:0000256" key="4">
    <source>
        <dbReference type="ARBA" id="ARBA00022824"/>
    </source>
</evidence>
<feature type="transmembrane region" description="Helical" evidence="7">
    <location>
        <begin position="369"/>
        <end position="390"/>
    </location>
</feature>
<keyword evidence="4" id="KW-0256">Endoplasmic reticulum</keyword>
<dbReference type="InterPro" id="IPR052965">
    <property type="entry name" value="Pigment-catalase-like"/>
</dbReference>
<evidence type="ECO:0000256" key="1">
    <source>
        <dbReference type="ARBA" id="ARBA00004477"/>
    </source>
</evidence>
<reference evidence="9" key="1">
    <citation type="submission" date="2023-05" db="EMBL/GenBank/DDBJ databases">
        <authorList>
            <person name="Huff M."/>
        </authorList>
    </citation>
    <scope>NUCLEOTIDE SEQUENCE</scope>
</reference>
<evidence type="ECO:0000313" key="10">
    <source>
        <dbReference type="Proteomes" id="UP000834106"/>
    </source>
</evidence>
<evidence type="ECO:0000256" key="2">
    <source>
        <dbReference type="ARBA" id="ARBA00009436"/>
    </source>
</evidence>
<dbReference type="Pfam" id="PF07019">
    <property type="entry name" value="EMC6"/>
    <property type="match status" value="1"/>
</dbReference>
<sequence>MALSISTAAVKPLLLLLLLLNCLGSFAGLSTESDAEKLPKSDVDLLEFPLNLEYLEAEFFSWGALGYGLDKLAPNLAMGGPPPIGAKQADLSPIVKDIITQFAFQEFGHLRAIEKTVPGFPRPLLNLSASSFATIMNNAFGKTLVPPFDPYANDINYLLASYVIPYVGLTGYVGANPKLQSSTAKALVAGLLGVESGQDAVIRALLYERAKVKVLPYEFTVADFTNRISDLRNKLGKDGIKDEGLIVPPAQGAEGRISGNVLAGNEFSLAFGRTPEEILRIVYGSGKENRPGGFYPKGADGKIAKSYLDHSCSVFLRFFSSPANFKKLVRKSEEEKAMANLGAPGTTASDFTDELPTFNAENMQNNAKIIYYSRTFMSIVGGVIAGILGFTGLTGFLLYFLVMAITSVGLAAKASFYVHSYFDGWNRIIFDGFLGGLLSFVLFWTFAYDLVHIF</sequence>
<dbReference type="PANTHER" id="PTHR31694:SF12">
    <property type="entry name" value="DESICCATION-LIKE PROTEIN"/>
    <property type="match status" value="1"/>
</dbReference>
<keyword evidence="10" id="KW-1185">Reference proteome</keyword>
<evidence type="ECO:0000256" key="8">
    <source>
        <dbReference type="SAM" id="SignalP"/>
    </source>
</evidence>
<feature type="transmembrane region" description="Helical" evidence="7">
    <location>
        <begin position="396"/>
        <end position="416"/>
    </location>
</feature>
<name>A0AAD2DX95_9LAMI</name>
<dbReference type="AlphaFoldDB" id="A0AAD2DX95"/>
<feature type="chain" id="PRO_5042280150" description="Desiccation-related protein PCC13-62" evidence="8">
    <location>
        <begin position="29"/>
        <end position="454"/>
    </location>
</feature>
<dbReference type="PANTHER" id="PTHR31694">
    <property type="entry name" value="DESICCATION-LIKE PROTEIN"/>
    <property type="match status" value="1"/>
</dbReference>
<comment type="subcellular location">
    <subcellularLocation>
        <location evidence="1">Endoplasmic reticulum membrane</location>
        <topology evidence="1">Multi-pass membrane protein</topology>
    </subcellularLocation>
</comment>
<comment type="similarity">
    <text evidence="2">Belongs to the EMC6 family.</text>
</comment>
<evidence type="ECO:0000256" key="5">
    <source>
        <dbReference type="ARBA" id="ARBA00022989"/>
    </source>
</evidence>
<proteinExistence type="inferred from homology"/>
<evidence type="ECO:0000256" key="7">
    <source>
        <dbReference type="SAM" id="Phobius"/>
    </source>
</evidence>
<keyword evidence="3 7" id="KW-0812">Transmembrane</keyword>
<keyword evidence="6 7" id="KW-0472">Membrane</keyword>
<dbReference type="GO" id="GO:0005789">
    <property type="term" value="C:endoplasmic reticulum membrane"/>
    <property type="evidence" value="ECO:0007669"/>
    <property type="project" value="UniProtKB-SubCell"/>
</dbReference>
<keyword evidence="5 7" id="KW-1133">Transmembrane helix</keyword>
<dbReference type="InterPro" id="IPR029008">
    <property type="entry name" value="EMC6-like"/>
</dbReference>
<evidence type="ECO:0008006" key="11">
    <source>
        <dbReference type="Google" id="ProtNLM"/>
    </source>
</evidence>
<evidence type="ECO:0000256" key="6">
    <source>
        <dbReference type="ARBA" id="ARBA00023136"/>
    </source>
</evidence>